<organism evidence="8 9">
    <name type="scientific">Terrimonas rubra</name>
    <dbReference type="NCBI Taxonomy" id="1035890"/>
    <lineage>
        <taxon>Bacteria</taxon>
        <taxon>Pseudomonadati</taxon>
        <taxon>Bacteroidota</taxon>
        <taxon>Chitinophagia</taxon>
        <taxon>Chitinophagales</taxon>
        <taxon>Chitinophagaceae</taxon>
        <taxon>Terrimonas</taxon>
    </lineage>
</organism>
<gene>
    <name evidence="8" type="ORF">ACFS6H_12815</name>
</gene>
<evidence type="ECO:0000256" key="2">
    <source>
        <dbReference type="ARBA" id="ARBA00006679"/>
    </source>
</evidence>
<comment type="caution">
    <text evidence="8">The sequence shown here is derived from an EMBL/GenBank/DDBJ whole genome shotgun (WGS) entry which is preliminary data.</text>
</comment>
<proteinExistence type="inferred from homology"/>
<name>A0ABW6A8I0_9BACT</name>
<comment type="similarity">
    <text evidence="2">Belongs to the DoxX family.</text>
</comment>
<keyword evidence="4 7" id="KW-0812">Transmembrane</keyword>
<feature type="transmembrane region" description="Helical" evidence="7">
    <location>
        <begin position="86"/>
        <end position="106"/>
    </location>
</feature>
<feature type="transmembrane region" description="Helical" evidence="7">
    <location>
        <begin position="54"/>
        <end position="79"/>
    </location>
</feature>
<keyword evidence="9" id="KW-1185">Reference proteome</keyword>
<feature type="transmembrane region" description="Helical" evidence="7">
    <location>
        <begin position="112"/>
        <end position="131"/>
    </location>
</feature>
<dbReference type="InterPro" id="IPR051907">
    <property type="entry name" value="DoxX-like_oxidoreductase"/>
</dbReference>
<comment type="subcellular location">
    <subcellularLocation>
        <location evidence="1">Cell membrane</location>
        <topology evidence="1">Multi-pass membrane protein</topology>
    </subcellularLocation>
</comment>
<evidence type="ECO:0000256" key="6">
    <source>
        <dbReference type="ARBA" id="ARBA00023136"/>
    </source>
</evidence>
<evidence type="ECO:0000313" key="9">
    <source>
        <dbReference type="Proteomes" id="UP001597511"/>
    </source>
</evidence>
<sequence>MKKLFSTKYSATSFDVAMLLLRAVAGSTMAISHGLKKLQNFNSILAKGFADPFGLGQTVSLSLTIFAEFFCAIFIILGIFTRLSSIPLIICMSVAFFSAHGARLYADGESAGLFLMLFSVILLVGPGRFSVDRLIGK</sequence>
<dbReference type="RefSeq" id="WP_386099271.1">
    <property type="nucleotide sequence ID" value="NZ_JBHUOZ010000003.1"/>
</dbReference>
<dbReference type="Proteomes" id="UP001597511">
    <property type="component" value="Unassembled WGS sequence"/>
</dbReference>
<dbReference type="EMBL" id="JBHUOZ010000003">
    <property type="protein sequence ID" value="MFD2920601.1"/>
    <property type="molecule type" value="Genomic_DNA"/>
</dbReference>
<dbReference type="InterPro" id="IPR032808">
    <property type="entry name" value="DoxX"/>
</dbReference>
<keyword evidence="6 7" id="KW-0472">Membrane</keyword>
<accession>A0ABW6A8I0</accession>
<dbReference type="Pfam" id="PF07681">
    <property type="entry name" value="DoxX"/>
    <property type="match status" value="1"/>
</dbReference>
<evidence type="ECO:0000256" key="4">
    <source>
        <dbReference type="ARBA" id="ARBA00022692"/>
    </source>
</evidence>
<keyword evidence="3" id="KW-1003">Cell membrane</keyword>
<dbReference type="PANTHER" id="PTHR33452">
    <property type="entry name" value="OXIDOREDUCTASE CATD-RELATED"/>
    <property type="match status" value="1"/>
</dbReference>
<evidence type="ECO:0000256" key="3">
    <source>
        <dbReference type="ARBA" id="ARBA00022475"/>
    </source>
</evidence>
<protein>
    <submittedName>
        <fullName evidence="8">DoxX family protein</fullName>
    </submittedName>
</protein>
<dbReference type="PANTHER" id="PTHR33452:SF1">
    <property type="entry name" value="INNER MEMBRANE PROTEIN YPHA-RELATED"/>
    <property type="match status" value="1"/>
</dbReference>
<evidence type="ECO:0000256" key="1">
    <source>
        <dbReference type="ARBA" id="ARBA00004651"/>
    </source>
</evidence>
<evidence type="ECO:0000256" key="7">
    <source>
        <dbReference type="SAM" id="Phobius"/>
    </source>
</evidence>
<reference evidence="9" key="1">
    <citation type="journal article" date="2019" name="Int. J. Syst. Evol. Microbiol.">
        <title>The Global Catalogue of Microorganisms (GCM) 10K type strain sequencing project: providing services to taxonomists for standard genome sequencing and annotation.</title>
        <authorList>
            <consortium name="The Broad Institute Genomics Platform"/>
            <consortium name="The Broad Institute Genome Sequencing Center for Infectious Disease"/>
            <person name="Wu L."/>
            <person name="Ma J."/>
        </authorList>
    </citation>
    <scope>NUCLEOTIDE SEQUENCE [LARGE SCALE GENOMIC DNA]</scope>
    <source>
        <strain evidence="9">KCTC 23299</strain>
    </source>
</reference>
<keyword evidence="5 7" id="KW-1133">Transmembrane helix</keyword>
<evidence type="ECO:0000256" key="5">
    <source>
        <dbReference type="ARBA" id="ARBA00022989"/>
    </source>
</evidence>
<evidence type="ECO:0000313" key="8">
    <source>
        <dbReference type="EMBL" id="MFD2920601.1"/>
    </source>
</evidence>